<name>A0A3M0KC74_HIRRU</name>
<reference evidence="1 2" key="1">
    <citation type="submission" date="2018-07" db="EMBL/GenBank/DDBJ databases">
        <title>A high quality draft genome assembly of the barn swallow (H. rustica rustica).</title>
        <authorList>
            <person name="Formenti G."/>
            <person name="Chiara M."/>
            <person name="Poveda L."/>
            <person name="Francoijs K.-J."/>
            <person name="Bonisoli-Alquati A."/>
            <person name="Canova L."/>
            <person name="Gianfranceschi L."/>
            <person name="Horner D.S."/>
            <person name="Saino N."/>
        </authorList>
    </citation>
    <scope>NUCLEOTIDE SEQUENCE [LARGE SCALE GENOMIC DNA]</scope>
    <source>
        <strain evidence="1">Chelidonia</strain>
        <tissue evidence="1">Blood</tissue>
    </source>
</reference>
<evidence type="ECO:0000313" key="1">
    <source>
        <dbReference type="EMBL" id="RMC10081.1"/>
    </source>
</evidence>
<sequence>MILPLYFAKAPLEHCFQLWGPQQKKDTDLSEGVQRRTTKLITELEHLSCEDRLRELGLFTLEKRKLWENLIVPYSIYRYLEEDKKGAFRKGV</sequence>
<gene>
    <name evidence="1" type="ORF">DUI87_12879</name>
</gene>
<proteinExistence type="predicted"/>
<dbReference type="EMBL" id="QRBI01000112">
    <property type="protein sequence ID" value="RMC10081.1"/>
    <property type="molecule type" value="Genomic_DNA"/>
</dbReference>
<evidence type="ECO:0000313" key="2">
    <source>
        <dbReference type="Proteomes" id="UP000269221"/>
    </source>
</evidence>
<dbReference type="OrthoDB" id="10063766at2759"/>
<dbReference type="STRING" id="333673.A0A3M0KC74"/>
<keyword evidence="2" id="KW-1185">Reference proteome</keyword>
<organism evidence="1 2">
    <name type="scientific">Hirundo rustica rustica</name>
    <dbReference type="NCBI Taxonomy" id="333673"/>
    <lineage>
        <taxon>Eukaryota</taxon>
        <taxon>Metazoa</taxon>
        <taxon>Chordata</taxon>
        <taxon>Craniata</taxon>
        <taxon>Vertebrata</taxon>
        <taxon>Euteleostomi</taxon>
        <taxon>Archelosauria</taxon>
        <taxon>Archosauria</taxon>
        <taxon>Dinosauria</taxon>
        <taxon>Saurischia</taxon>
        <taxon>Theropoda</taxon>
        <taxon>Coelurosauria</taxon>
        <taxon>Aves</taxon>
        <taxon>Neognathae</taxon>
        <taxon>Neoaves</taxon>
        <taxon>Telluraves</taxon>
        <taxon>Australaves</taxon>
        <taxon>Passeriformes</taxon>
        <taxon>Sylvioidea</taxon>
        <taxon>Hirundinidae</taxon>
        <taxon>Hirundo</taxon>
    </lineage>
</organism>
<dbReference type="Proteomes" id="UP000269221">
    <property type="component" value="Unassembled WGS sequence"/>
</dbReference>
<comment type="caution">
    <text evidence="1">The sequence shown here is derived from an EMBL/GenBank/DDBJ whole genome shotgun (WGS) entry which is preliminary data.</text>
</comment>
<protein>
    <submittedName>
        <fullName evidence="1">Uncharacterized protein</fullName>
    </submittedName>
</protein>
<dbReference type="AlphaFoldDB" id="A0A3M0KC74"/>
<accession>A0A3M0KC74</accession>